<protein>
    <submittedName>
        <fullName evidence="2">Uncharacterized protein</fullName>
    </submittedName>
</protein>
<gene>
    <name evidence="2" type="ORF">PCOR1329_LOCUS68849</name>
</gene>
<proteinExistence type="predicted"/>
<feature type="region of interest" description="Disordered" evidence="1">
    <location>
        <begin position="140"/>
        <end position="162"/>
    </location>
</feature>
<evidence type="ECO:0000256" key="1">
    <source>
        <dbReference type="SAM" id="MobiDB-lite"/>
    </source>
</evidence>
<keyword evidence="3" id="KW-1185">Reference proteome</keyword>
<accession>A0ABN9WMV8</accession>
<name>A0ABN9WMV8_9DINO</name>
<dbReference type="Proteomes" id="UP001189429">
    <property type="component" value="Unassembled WGS sequence"/>
</dbReference>
<feature type="compositionally biased region" description="Acidic residues" evidence="1">
    <location>
        <begin position="152"/>
        <end position="162"/>
    </location>
</feature>
<dbReference type="EMBL" id="CAUYUJ010019004">
    <property type="protein sequence ID" value="CAK0887957.1"/>
    <property type="molecule type" value="Genomic_DNA"/>
</dbReference>
<comment type="caution">
    <text evidence="2">The sequence shown here is derived from an EMBL/GenBank/DDBJ whole genome shotgun (WGS) entry which is preliminary data.</text>
</comment>
<organism evidence="2 3">
    <name type="scientific">Prorocentrum cordatum</name>
    <dbReference type="NCBI Taxonomy" id="2364126"/>
    <lineage>
        <taxon>Eukaryota</taxon>
        <taxon>Sar</taxon>
        <taxon>Alveolata</taxon>
        <taxon>Dinophyceae</taxon>
        <taxon>Prorocentrales</taxon>
        <taxon>Prorocentraceae</taxon>
        <taxon>Prorocentrum</taxon>
    </lineage>
</organism>
<evidence type="ECO:0000313" key="2">
    <source>
        <dbReference type="EMBL" id="CAK0887957.1"/>
    </source>
</evidence>
<sequence>MQQLADRFETGYQHLRRALARALGHAAPVPSSSSGRKPERPFKWIQEELGGVPEVFPAIVLGWLMLVRSGLDSRERAAIVTAAGGSLDVSLIREKLISSWEDDDLAERDGQSMFPRAYVAQLEEDDRTWLDCEEGGPIASSFAAGREHQEPREEEPDQTEANDEDIEAYLVEQYEEAEALAAIHAAQRTLRQVREARADSRLSRGFYRGGRPGGKGAGRGFPAGPCRPMPPQCGARGQMLPPSKGRKKCAKCGGARWAQDCQDRRGPRLTPGATGPPEASAKVANCRKELKFNLVASLVAEQKSGDSKCEAMFADQVIQGIVDLGCADAMGGERALDIVARMNMEKYGDARLREANLDYQPVYGFGNGGKERAYGQVKFGIAGGGMEGDIAIDGFAKDVPILVSKKVLKKLGAVVDCDTGVAVFVKLAPGIPAQLEESPDGGRCYMSLVGDLLEQSVQDLAELQNFKTICNHLSEWSRASAAACQGSDVGADERAERAVDGRAMRWGSLVREAVQLACIGAASRSCPPYSRAWSVDELKQIPKDNMFPKAETAAQIEMKGLDSMKKAQLLAKATQVGAHATPGVTYPSLKLSIRKAILQRHAPEPTDYMGFGKHGALTYQQVLSQHPTCATWCKTEVNAGSSWEMARFVSWLNEQEVVRARTMDVIMEDQLEEQEKLEAAAQEENNTN</sequence>
<reference evidence="2" key="1">
    <citation type="submission" date="2023-10" db="EMBL/GenBank/DDBJ databases">
        <authorList>
            <person name="Chen Y."/>
            <person name="Shah S."/>
            <person name="Dougan E. K."/>
            <person name="Thang M."/>
            <person name="Chan C."/>
        </authorList>
    </citation>
    <scope>NUCLEOTIDE SEQUENCE [LARGE SCALE GENOMIC DNA]</scope>
</reference>
<evidence type="ECO:0000313" key="3">
    <source>
        <dbReference type="Proteomes" id="UP001189429"/>
    </source>
</evidence>